<dbReference type="EMBL" id="CP048788">
    <property type="protein sequence ID" value="QJF51556.1"/>
    <property type="molecule type" value="Genomic_DNA"/>
</dbReference>
<sequence length="246" mass="26434">MHWFLVSVLAVFLFAGPQAAMAEGLEPVSAEDRRAWTAVGALRTQGIEAYSACTATLVAPDMIVTAAHCTVLATGFPGKMHFFAGRNGTRNVADSRSTTVIRHPLWEAASGSDRFRYDLAVVHLGRLVEDGKVTPMPVYRRGNAPAPRSVALLGYNERAGVLRGRFDCPLISDAIERVYVSGCTVVAGNSGGAVVVENENGWALAGVIVARSDNDGRAIAAPVDQWLLRQVDEARERQTRRTEGAD</sequence>
<evidence type="ECO:0000256" key="1">
    <source>
        <dbReference type="ARBA" id="ARBA00022729"/>
    </source>
</evidence>
<dbReference type="KEGG" id="rpon:G3256_10465"/>
<dbReference type="PROSITE" id="PS50240">
    <property type="entry name" value="TRYPSIN_DOM"/>
    <property type="match status" value="1"/>
</dbReference>
<dbReference type="InterPro" id="IPR018114">
    <property type="entry name" value="TRYPSIN_HIS"/>
</dbReference>
<dbReference type="InterPro" id="IPR043504">
    <property type="entry name" value="Peptidase_S1_PA_chymotrypsin"/>
</dbReference>
<gene>
    <name evidence="4" type="ORF">G3256_10465</name>
</gene>
<keyword evidence="1 2" id="KW-0732">Signal</keyword>
<dbReference type="AlphaFoldDB" id="A0A858SXF2"/>
<proteinExistence type="predicted"/>
<keyword evidence="4" id="KW-0378">Hydrolase</keyword>
<keyword evidence="5" id="KW-1185">Reference proteome</keyword>
<feature type="signal peptide" evidence="2">
    <location>
        <begin position="1"/>
        <end position="22"/>
    </location>
</feature>
<dbReference type="GO" id="GO:0004252">
    <property type="term" value="F:serine-type endopeptidase activity"/>
    <property type="evidence" value="ECO:0007669"/>
    <property type="project" value="InterPro"/>
</dbReference>
<dbReference type="GO" id="GO:0006508">
    <property type="term" value="P:proteolysis"/>
    <property type="evidence" value="ECO:0007669"/>
    <property type="project" value="UniProtKB-KW"/>
</dbReference>
<dbReference type="InterPro" id="IPR050966">
    <property type="entry name" value="Glutamyl_endopeptidase"/>
</dbReference>
<name>A0A858SXF2_9RHOB</name>
<evidence type="ECO:0000256" key="2">
    <source>
        <dbReference type="SAM" id="SignalP"/>
    </source>
</evidence>
<accession>A0A858SXF2</accession>
<reference evidence="4 5" key="1">
    <citation type="submission" date="2020-02" db="EMBL/GenBank/DDBJ databases">
        <title>Genome sequence of Roseobacter ponti.</title>
        <authorList>
            <person name="Hollensteiner J."/>
            <person name="Schneider D."/>
            <person name="Poehlein A."/>
            <person name="Daniel R."/>
        </authorList>
    </citation>
    <scope>NUCLEOTIDE SEQUENCE [LARGE SCALE GENOMIC DNA]</scope>
    <source>
        <strain evidence="4 5">DSM 106830</strain>
    </source>
</reference>
<dbReference type="InterPro" id="IPR001254">
    <property type="entry name" value="Trypsin_dom"/>
</dbReference>
<keyword evidence="4" id="KW-0645">Protease</keyword>
<evidence type="ECO:0000259" key="3">
    <source>
        <dbReference type="PROSITE" id="PS50240"/>
    </source>
</evidence>
<feature type="chain" id="PRO_5032674060" evidence="2">
    <location>
        <begin position="23"/>
        <end position="246"/>
    </location>
</feature>
<organism evidence="4 5">
    <name type="scientific">Roseobacter ponti</name>
    <dbReference type="NCBI Taxonomy" id="1891787"/>
    <lineage>
        <taxon>Bacteria</taxon>
        <taxon>Pseudomonadati</taxon>
        <taxon>Pseudomonadota</taxon>
        <taxon>Alphaproteobacteria</taxon>
        <taxon>Rhodobacterales</taxon>
        <taxon>Roseobacteraceae</taxon>
        <taxon>Roseobacter</taxon>
    </lineage>
</organism>
<dbReference type="Gene3D" id="2.40.10.10">
    <property type="entry name" value="Trypsin-like serine proteases"/>
    <property type="match status" value="2"/>
</dbReference>
<evidence type="ECO:0000313" key="5">
    <source>
        <dbReference type="Proteomes" id="UP000503308"/>
    </source>
</evidence>
<dbReference type="Pfam" id="PF00089">
    <property type="entry name" value="Trypsin"/>
    <property type="match status" value="1"/>
</dbReference>
<dbReference type="RefSeq" id="WP_169640773.1">
    <property type="nucleotide sequence ID" value="NZ_CP048788.1"/>
</dbReference>
<dbReference type="InterPro" id="IPR009003">
    <property type="entry name" value="Peptidase_S1_PA"/>
</dbReference>
<dbReference type="Proteomes" id="UP000503308">
    <property type="component" value="Chromosome"/>
</dbReference>
<protein>
    <submittedName>
        <fullName evidence="4">Trypsin-like serine protease</fullName>
    </submittedName>
</protein>
<dbReference type="PANTHER" id="PTHR15462:SF8">
    <property type="entry name" value="SERINE PROTEASE"/>
    <property type="match status" value="1"/>
</dbReference>
<feature type="domain" description="Peptidase S1" evidence="3">
    <location>
        <begin position="21"/>
        <end position="232"/>
    </location>
</feature>
<evidence type="ECO:0000313" key="4">
    <source>
        <dbReference type="EMBL" id="QJF51556.1"/>
    </source>
</evidence>
<dbReference type="PROSITE" id="PS00134">
    <property type="entry name" value="TRYPSIN_HIS"/>
    <property type="match status" value="1"/>
</dbReference>
<dbReference type="SUPFAM" id="SSF50494">
    <property type="entry name" value="Trypsin-like serine proteases"/>
    <property type="match status" value="1"/>
</dbReference>
<dbReference type="PANTHER" id="PTHR15462">
    <property type="entry name" value="SERINE PROTEASE"/>
    <property type="match status" value="1"/>
</dbReference>